<evidence type="ECO:0000256" key="6">
    <source>
        <dbReference type="PIRSR" id="PIRSR630616-1"/>
    </source>
</evidence>
<evidence type="ECO:0000313" key="13">
    <source>
        <dbReference type="Proteomes" id="UP000070544"/>
    </source>
</evidence>
<reference evidence="12 13" key="1">
    <citation type="journal article" date="2015" name="Genome Biol. Evol.">
        <title>Phylogenomic analyses indicate that early fungi evolved digesting cell walls of algal ancestors of land plants.</title>
        <authorList>
            <person name="Chang Y."/>
            <person name="Wang S."/>
            <person name="Sekimoto S."/>
            <person name="Aerts A.L."/>
            <person name="Choi C."/>
            <person name="Clum A."/>
            <person name="LaButti K.M."/>
            <person name="Lindquist E.A."/>
            <person name="Yee Ngan C."/>
            <person name="Ohm R.A."/>
            <person name="Salamov A.A."/>
            <person name="Grigoriev I.V."/>
            <person name="Spatafora J.W."/>
            <person name="Berbee M.L."/>
        </authorList>
    </citation>
    <scope>NUCLEOTIDE SEQUENCE [LARGE SCALE GENOMIC DNA]</scope>
    <source>
        <strain evidence="12 13">JEL478</strain>
    </source>
</reference>
<evidence type="ECO:0000256" key="5">
    <source>
        <dbReference type="ARBA" id="ARBA00022840"/>
    </source>
</evidence>
<dbReference type="EMBL" id="KQ965857">
    <property type="protein sequence ID" value="KXS09612.1"/>
    <property type="molecule type" value="Genomic_DNA"/>
</dbReference>
<dbReference type="PANTHER" id="PTHR24350">
    <property type="entry name" value="SERINE/THREONINE-PROTEIN KINASE IAL-RELATED"/>
    <property type="match status" value="1"/>
</dbReference>
<dbReference type="STRING" id="1344416.A0A138ZYM7"/>
<feature type="region of interest" description="Disordered" evidence="10">
    <location>
        <begin position="555"/>
        <end position="709"/>
    </location>
</feature>
<dbReference type="PROSITE" id="PS00108">
    <property type="entry name" value="PROTEIN_KINASE_ST"/>
    <property type="match status" value="1"/>
</dbReference>
<feature type="binding site" evidence="7">
    <location>
        <position position="202"/>
    </location>
    <ligand>
        <name>ATP</name>
        <dbReference type="ChEBI" id="CHEBI:30616"/>
    </ligand>
</feature>
<dbReference type="FunFam" id="1.10.510.10:FF:000571">
    <property type="entry name" value="Maternal embryonic leucine zipper kinase"/>
    <property type="match status" value="1"/>
</dbReference>
<dbReference type="OrthoDB" id="193860at2759"/>
<dbReference type="GO" id="GO:0004674">
    <property type="term" value="F:protein serine/threonine kinase activity"/>
    <property type="evidence" value="ECO:0007669"/>
    <property type="project" value="UniProtKB-KW"/>
</dbReference>
<feature type="compositionally biased region" description="Polar residues" evidence="10">
    <location>
        <begin position="381"/>
        <end position="399"/>
    </location>
</feature>
<feature type="region of interest" description="Disordered" evidence="10">
    <location>
        <begin position="1"/>
        <end position="28"/>
    </location>
</feature>
<feature type="compositionally biased region" description="Basic and acidic residues" evidence="10">
    <location>
        <begin position="630"/>
        <end position="644"/>
    </location>
</feature>
<feature type="compositionally biased region" description="Low complexity" evidence="10">
    <location>
        <begin position="572"/>
        <end position="590"/>
    </location>
</feature>
<feature type="compositionally biased region" description="Pro residues" evidence="10">
    <location>
        <begin position="612"/>
        <end position="622"/>
    </location>
</feature>
<evidence type="ECO:0000256" key="1">
    <source>
        <dbReference type="ARBA" id="ARBA00022527"/>
    </source>
</evidence>
<dbReference type="SUPFAM" id="SSF56112">
    <property type="entry name" value="Protein kinase-like (PK-like)"/>
    <property type="match status" value="1"/>
</dbReference>
<evidence type="ECO:0000256" key="2">
    <source>
        <dbReference type="ARBA" id="ARBA00022679"/>
    </source>
</evidence>
<evidence type="ECO:0000256" key="8">
    <source>
        <dbReference type="PIRSR" id="PIRSR630616-3"/>
    </source>
</evidence>
<keyword evidence="4 12" id="KW-0418">Kinase</keyword>
<feature type="binding site" evidence="7 9">
    <location>
        <position position="64"/>
    </location>
    <ligand>
        <name>ATP</name>
        <dbReference type="ChEBI" id="CHEBI:30616"/>
    </ligand>
</feature>
<dbReference type="OMA" id="TWDARAD"/>
<evidence type="ECO:0000259" key="11">
    <source>
        <dbReference type="PROSITE" id="PS50011"/>
    </source>
</evidence>
<evidence type="ECO:0000256" key="10">
    <source>
        <dbReference type="SAM" id="MobiDB-lite"/>
    </source>
</evidence>
<feature type="binding site" evidence="7">
    <location>
        <begin position="113"/>
        <end position="115"/>
    </location>
    <ligand>
        <name>ATP</name>
        <dbReference type="ChEBI" id="CHEBI:30616"/>
    </ligand>
</feature>
<dbReference type="Gene3D" id="1.10.510.10">
    <property type="entry name" value="Transferase(Phosphotransferase) domain 1"/>
    <property type="match status" value="1"/>
</dbReference>
<protein>
    <submittedName>
        <fullName evidence="12">Pkinase-domain-containing protein</fullName>
    </submittedName>
</protein>
<keyword evidence="1" id="KW-0723">Serine/threonine-protein kinase</keyword>
<organism evidence="12 13">
    <name type="scientific">Gonapodya prolifera (strain JEL478)</name>
    <name type="common">Monoblepharis prolifera</name>
    <dbReference type="NCBI Taxonomy" id="1344416"/>
    <lineage>
        <taxon>Eukaryota</taxon>
        <taxon>Fungi</taxon>
        <taxon>Fungi incertae sedis</taxon>
        <taxon>Chytridiomycota</taxon>
        <taxon>Chytridiomycota incertae sedis</taxon>
        <taxon>Monoblepharidomycetes</taxon>
        <taxon>Monoblepharidales</taxon>
        <taxon>Gonapodyaceae</taxon>
        <taxon>Gonapodya</taxon>
    </lineage>
</organism>
<keyword evidence="13" id="KW-1185">Reference proteome</keyword>
<feature type="active site" description="Proton acceptor" evidence="6">
    <location>
        <position position="160"/>
    </location>
</feature>
<dbReference type="CDD" id="cd05117">
    <property type="entry name" value="STKc_CAMK"/>
    <property type="match status" value="1"/>
</dbReference>
<evidence type="ECO:0000256" key="4">
    <source>
        <dbReference type="ARBA" id="ARBA00022777"/>
    </source>
</evidence>
<dbReference type="Gene3D" id="3.30.200.20">
    <property type="entry name" value="Phosphorylase Kinase, domain 1"/>
    <property type="match status" value="1"/>
</dbReference>
<name>A0A138ZYM7_GONPJ</name>
<keyword evidence="3 7" id="KW-0547">Nucleotide-binding</keyword>
<dbReference type="InterPro" id="IPR000719">
    <property type="entry name" value="Prot_kinase_dom"/>
</dbReference>
<dbReference type="Pfam" id="PF00069">
    <property type="entry name" value="Pkinase"/>
    <property type="match status" value="1"/>
</dbReference>
<dbReference type="InterPro" id="IPR030616">
    <property type="entry name" value="Aur-like"/>
</dbReference>
<feature type="cross-link" description="Glycyl lysine isopeptide (Lys-Gly) (interchain with G-Cter in SUMO2)" evidence="8">
    <location>
        <position position="162"/>
    </location>
</feature>
<gene>
    <name evidence="12" type="ORF">M427DRAFT_140675</name>
</gene>
<accession>A0A138ZYM7</accession>
<keyword evidence="2" id="KW-0808">Transferase</keyword>
<feature type="compositionally biased region" description="Basic and acidic residues" evidence="10">
    <location>
        <begin position="338"/>
        <end position="357"/>
    </location>
</feature>
<dbReference type="PROSITE" id="PS50011">
    <property type="entry name" value="PROTEIN_KINASE_DOM"/>
    <property type="match status" value="1"/>
</dbReference>
<proteinExistence type="predicted"/>
<feature type="compositionally biased region" description="Low complexity" evidence="10">
    <location>
        <begin position="8"/>
        <end position="23"/>
    </location>
</feature>
<evidence type="ECO:0000256" key="7">
    <source>
        <dbReference type="PIRSR" id="PIRSR630616-2"/>
    </source>
</evidence>
<dbReference type="InterPro" id="IPR008271">
    <property type="entry name" value="Ser/Thr_kinase_AS"/>
</dbReference>
<dbReference type="GO" id="GO:0005524">
    <property type="term" value="F:ATP binding"/>
    <property type="evidence" value="ECO:0007669"/>
    <property type="project" value="UniProtKB-UniRule"/>
</dbReference>
<sequence>MSNPPSQPSDAPANAPAAPSSSTPRPPVDLQSLFRWGKTLGKGSFAEVVLVKDAADESVEYAMKIINKKALKSPKDKDYLIREIQIMKEVDHPNCLKLHNVFESDTRVFLQLEYAQGGELLNLVTSSARYGISEAMCRAIVRSVASALLYLHAKGIVHRDLKLENIMLKHKVDYLDDDADDEDWRKSEILAERIGKEVKVGDFGLSNWIHGAKMLQTQVGSFAYMAPEVLTNKGYDTKCDMWSLGCVTYLLLSGFFPFGADDQVTMFRHIQSGKYVFPADIWSYVSLESRDFIYRLLVVDPTRRLSAEQALRHPWLAKERTPRPTMQRPRSLSHGTKSHHEEDSHSEEYEDARREQPSPRPPTPLTPQTQIVTPPEHVPPVQTTKPSFDSSVAPRQTTPPIHPFITHIQVPVQIPEEKVKPPPGTMGRTIQTVLPGQSAAAPPPPLTHISTDKQREHAQNVVKNIYNTVAAQRKYKHGIRDWWDIVNEKFARQTGESPEGAAQMVEHPKWQEILSDEEVGKQHPQLAPLQNIKRAFESGLNDFWTRSMGVPVRDSVSVHGKGEPSSASKARAPTPVAPALSPTLAALPSPNDRGRPPPMNLSAQEQTLSPMRPGPSKSPSPSPNTSVEQVHVKFAQEDGLKVPDGDGAGADADRGRNRRRRGSFGEVLMGFGVPSFFRKPRSISTGSKGSHDSKDASRGSLDATDEHIS</sequence>
<dbReference type="SMART" id="SM00220">
    <property type="entry name" value="S_TKc"/>
    <property type="match status" value="1"/>
</dbReference>
<dbReference type="InterPro" id="IPR017441">
    <property type="entry name" value="Protein_kinase_ATP_BS"/>
</dbReference>
<dbReference type="PROSITE" id="PS00107">
    <property type="entry name" value="PROTEIN_KINASE_ATP"/>
    <property type="match status" value="1"/>
</dbReference>
<dbReference type="FunFam" id="3.30.200.20:FF:000042">
    <property type="entry name" value="Aurora kinase A"/>
    <property type="match status" value="1"/>
</dbReference>
<evidence type="ECO:0000256" key="9">
    <source>
        <dbReference type="PROSITE-ProRule" id="PRU10141"/>
    </source>
</evidence>
<feature type="region of interest" description="Disordered" evidence="10">
    <location>
        <begin position="316"/>
        <end position="405"/>
    </location>
</feature>
<dbReference type="AlphaFoldDB" id="A0A138ZYM7"/>
<dbReference type="InterPro" id="IPR011009">
    <property type="entry name" value="Kinase-like_dom_sf"/>
</dbReference>
<dbReference type="Proteomes" id="UP000070544">
    <property type="component" value="Unassembled WGS sequence"/>
</dbReference>
<evidence type="ECO:0000256" key="3">
    <source>
        <dbReference type="ARBA" id="ARBA00022741"/>
    </source>
</evidence>
<feature type="domain" description="Protein kinase" evidence="11">
    <location>
        <begin position="34"/>
        <end position="316"/>
    </location>
</feature>
<feature type="compositionally biased region" description="Low complexity" evidence="10">
    <location>
        <begin position="366"/>
        <end position="375"/>
    </location>
</feature>
<evidence type="ECO:0000313" key="12">
    <source>
        <dbReference type="EMBL" id="KXS09612.1"/>
    </source>
</evidence>
<keyword evidence="5 7" id="KW-0067">ATP-binding</keyword>
<feature type="binding site" evidence="7">
    <location>
        <begin position="164"/>
        <end position="165"/>
    </location>
    <ligand>
        <name>ATP</name>
        <dbReference type="ChEBI" id="CHEBI:30616"/>
    </ligand>
</feature>